<feature type="compositionally biased region" description="Polar residues" evidence="1">
    <location>
        <begin position="289"/>
        <end position="301"/>
    </location>
</feature>
<evidence type="ECO:0000313" key="3">
    <source>
        <dbReference type="Proteomes" id="UP000269721"/>
    </source>
</evidence>
<feature type="region of interest" description="Disordered" evidence="1">
    <location>
        <begin position="555"/>
        <end position="618"/>
    </location>
</feature>
<gene>
    <name evidence="2" type="ORF">BDK51DRAFT_31082</name>
</gene>
<organism evidence="2 3">
    <name type="scientific">Blyttiomyces helicus</name>
    <dbReference type="NCBI Taxonomy" id="388810"/>
    <lineage>
        <taxon>Eukaryota</taxon>
        <taxon>Fungi</taxon>
        <taxon>Fungi incertae sedis</taxon>
        <taxon>Chytridiomycota</taxon>
        <taxon>Chytridiomycota incertae sedis</taxon>
        <taxon>Chytridiomycetes</taxon>
        <taxon>Chytridiomycetes incertae sedis</taxon>
        <taxon>Blyttiomyces</taxon>
    </lineage>
</organism>
<keyword evidence="3" id="KW-1185">Reference proteome</keyword>
<accession>A0A4P9WH67</accession>
<feature type="non-terminal residue" evidence="2">
    <location>
        <position position="1"/>
    </location>
</feature>
<name>A0A4P9WH67_9FUNG</name>
<proteinExistence type="predicted"/>
<protein>
    <submittedName>
        <fullName evidence="2">Uncharacterized protein</fullName>
    </submittedName>
</protein>
<dbReference type="Proteomes" id="UP000269721">
    <property type="component" value="Unassembled WGS sequence"/>
</dbReference>
<dbReference type="AlphaFoldDB" id="A0A4P9WH67"/>
<reference evidence="3" key="1">
    <citation type="journal article" date="2018" name="Nat. Microbiol.">
        <title>Leveraging single-cell genomics to expand the fungal tree of life.</title>
        <authorList>
            <person name="Ahrendt S.R."/>
            <person name="Quandt C.A."/>
            <person name="Ciobanu D."/>
            <person name="Clum A."/>
            <person name="Salamov A."/>
            <person name="Andreopoulos B."/>
            <person name="Cheng J.F."/>
            <person name="Woyke T."/>
            <person name="Pelin A."/>
            <person name="Henrissat B."/>
            <person name="Reynolds N.K."/>
            <person name="Benny G.L."/>
            <person name="Smith M.E."/>
            <person name="James T.Y."/>
            <person name="Grigoriev I.V."/>
        </authorList>
    </citation>
    <scope>NUCLEOTIDE SEQUENCE [LARGE SCALE GENOMIC DNA]</scope>
</reference>
<evidence type="ECO:0000313" key="2">
    <source>
        <dbReference type="EMBL" id="RKO91285.1"/>
    </source>
</evidence>
<dbReference type="EMBL" id="KZ995137">
    <property type="protein sequence ID" value="RKO91285.1"/>
    <property type="molecule type" value="Genomic_DNA"/>
</dbReference>
<sequence>SSETLSQLDLRSAILEVLSSTPLLQHINLRKAVAARAVGASAYVEVLGRVQGKEGIDAFAEILPRLLELQCLPMFPDESETAATADAIDRLVVTSSLYAGYVESRIPSVPWDYMEENSDLLVVATSLTVGEQAVGIPVDLRRMVADRASQELRRLQGGADKLIANLGSATDETDSVPPERVRQFDLLFAADPTEFATIAMRMIVAGASLDLITKVCTALSESFPTAPSDLFTPPFLYSETIWCVVGAPRNPAFAGVFRKGVDHPIAALDRIAATVVAARPPPPPEPEHTSSSYRSPSTTDMEPSFADSIPSGDWDLDEDIVVPGKGWDVDAEPERAPVVAIRDRVPAPPTFGSDWDLDEDIIIPAPAPAPILPTRIIQIAAHEAPAIPIGDWGNDDLNVAIPSPPVDVGGDWDLDGDLDVVPPRTDVGPAPVSVAPGGDWDLDGDLHPVSPPTDAGPVPRPVAPGGDWDLDGDLHPVSPLTDAGPAPILVAPGGVAPVPVVPAGDWDIGGDFAVAPPPAPAPLRVAIPPPVSSAGDWDLEIPIIAPAIVSGDWDDDIDLDIPPPPGASGGDWDVDRNLDVLAPPPAGGDWDLDDDLDIPLPAPLSDDDSGSSSMHLAPVGTLGASHEQLAGSLPQSEDDFLPDGADDRGFDTASSVGATAGFSARASVYTASVVGTRMSVASRFSTAMATSNGTGALVEEAMRMALGEVVEDTGRFGADVCMQVLELLQRRFVVGTGDVKRFQLAKLASIVKEAWGLDITQMLLDDDKSQTTLFELLLGRTNSPEQAQSLVAVLAEWLTPPAPNAVEPFAVPEHLNASWRDLMLWMTRRGEWKLLMETRVEFGGFDVLTEDGEDTVLSTIQTSGPDVEYIKHGLLSRRDALVLTAAATLRSRINATPPNTIPPPPLLADRHIHTLLCARGLSGEFVSTPLWPHLVSTLAHAPPSLGIAAVVDATSAGCISAAAALALDRLGCPPEVAAGLQVRLAVLARFLADVVHMGVPRGGGGGAIDPAEEIIVERFLWGAPVGVQERAAYAVARLS</sequence>
<feature type="region of interest" description="Disordered" evidence="1">
    <location>
        <begin position="277"/>
        <end position="312"/>
    </location>
</feature>
<dbReference type="OrthoDB" id="27490at2759"/>
<evidence type="ECO:0000256" key="1">
    <source>
        <dbReference type="SAM" id="MobiDB-lite"/>
    </source>
</evidence>